<proteinExistence type="predicted"/>
<dbReference type="Proteomes" id="UP000323274">
    <property type="component" value="Unassembled WGS sequence"/>
</dbReference>
<organism evidence="1 2">
    <name type="scientific">Leuconostoc citreum</name>
    <dbReference type="NCBI Taxonomy" id="33964"/>
    <lineage>
        <taxon>Bacteria</taxon>
        <taxon>Bacillati</taxon>
        <taxon>Bacillota</taxon>
        <taxon>Bacilli</taxon>
        <taxon>Lactobacillales</taxon>
        <taxon>Lactobacillaceae</taxon>
        <taxon>Leuconostoc</taxon>
    </lineage>
</organism>
<comment type="caution">
    <text evidence="1">The sequence shown here is derived from an EMBL/GenBank/DDBJ whole genome shotgun (WGS) entry which is preliminary data.</text>
</comment>
<dbReference type="EMBL" id="BJJW01000019">
    <property type="protein sequence ID" value="GDZ84675.1"/>
    <property type="molecule type" value="Genomic_DNA"/>
</dbReference>
<name>A0A5A5U3Z3_LEUCI</name>
<reference evidence="1 2" key="1">
    <citation type="submission" date="2019-04" db="EMBL/GenBank/DDBJ databases">
        <title>A pseudo-fructophilic Leuconostoc citreum strain F192-5 isolated from peel of satsuma mandarin: the first report for isolation and characterization of strain-dependent fructophilic-like characteristics.</title>
        <authorList>
            <person name="Maeno S."/>
            <person name="Tanizawa Y."/>
            <person name="Kajikawa A."/>
            <person name="Kanesaki Y."/>
            <person name="Kubota E."/>
            <person name="Arita M."/>
            <person name="Leon D."/>
            <person name="Endo A."/>
        </authorList>
    </citation>
    <scope>NUCLEOTIDE SEQUENCE [LARGE SCALE GENOMIC DNA]</scope>
    <source>
        <strain evidence="1 2">F192-5</strain>
    </source>
</reference>
<gene>
    <name evidence="1" type="ORF">LCIT_19170</name>
</gene>
<evidence type="ECO:0000313" key="2">
    <source>
        <dbReference type="Proteomes" id="UP000323274"/>
    </source>
</evidence>
<accession>A0A5A5U3Z3</accession>
<sequence>MTLVEVDYISSLLEGPIFIINKSNKNFHPVAKSRLESIVL</sequence>
<dbReference type="AlphaFoldDB" id="A0A5A5U3Z3"/>
<evidence type="ECO:0000313" key="1">
    <source>
        <dbReference type="EMBL" id="GDZ84675.1"/>
    </source>
</evidence>
<protein>
    <submittedName>
        <fullName evidence="1">Uncharacterized protein</fullName>
    </submittedName>
</protein>